<protein>
    <submittedName>
        <fullName evidence="3">Uncharacterized protein</fullName>
    </submittedName>
</protein>
<keyword evidence="2" id="KW-0472">Membrane</keyword>
<sequence>MESRGVESSPVAYGGHAQGRGGGGPDPGFVVMEKKRVTRLYCPNCHRPLPESQQPRVGMTSGQSEQSLGRMLTFLMIIAVVGYIVLT</sequence>
<dbReference type="EMBL" id="KF900675">
    <property type="protein sequence ID" value="AIF03274.1"/>
    <property type="molecule type" value="Genomic_DNA"/>
</dbReference>
<name>A0A075GH44_9EURY</name>
<feature type="compositionally biased region" description="Gly residues" evidence="1">
    <location>
        <begin position="16"/>
        <end position="26"/>
    </location>
</feature>
<reference evidence="3" key="1">
    <citation type="journal article" date="2014" name="Genome Biol. Evol.">
        <title>Pangenome evidence for extensive interdomain horizontal transfer affecting lineage core and shell genes in uncultured planktonic thaumarchaeota and euryarchaeota.</title>
        <authorList>
            <person name="Deschamps P."/>
            <person name="Zivanovic Y."/>
            <person name="Moreira D."/>
            <person name="Rodriguez-Valera F."/>
            <person name="Lopez-Garcia P."/>
        </authorList>
    </citation>
    <scope>NUCLEOTIDE SEQUENCE</scope>
</reference>
<organism evidence="3">
    <name type="scientific">uncultured marine group II/III euryarchaeote KM3_162_H08</name>
    <dbReference type="NCBI Taxonomy" id="1457916"/>
    <lineage>
        <taxon>Archaea</taxon>
        <taxon>Methanobacteriati</taxon>
        <taxon>Methanobacteriota</taxon>
        <taxon>environmental samples</taxon>
    </lineage>
</organism>
<keyword evidence="2" id="KW-0812">Transmembrane</keyword>
<evidence type="ECO:0000313" key="3">
    <source>
        <dbReference type="EMBL" id="AIF03274.1"/>
    </source>
</evidence>
<feature type="region of interest" description="Disordered" evidence="1">
    <location>
        <begin position="1"/>
        <end position="29"/>
    </location>
</feature>
<proteinExistence type="predicted"/>
<accession>A0A075GH44</accession>
<evidence type="ECO:0000256" key="1">
    <source>
        <dbReference type="SAM" id="MobiDB-lite"/>
    </source>
</evidence>
<dbReference type="AlphaFoldDB" id="A0A075GH44"/>
<keyword evidence="2" id="KW-1133">Transmembrane helix</keyword>
<feature type="transmembrane region" description="Helical" evidence="2">
    <location>
        <begin position="68"/>
        <end position="86"/>
    </location>
</feature>
<evidence type="ECO:0000256" key="2">
    <source>
        <dbReference type="SAM" id="Phobius"/>
    </source>
</evidence>